<evidence type="ECO:0008006" key="4">
    <source>
        <dbReference type="Google" id="ProtNLM"/>
    </source>
</evidence>
<dbReference type="RefSeq" id="WP_168031639.1">
    <property type="nucleotide sequence ID" value="NZ_JAAVNE010000021.1"/>
</dbReference>
<feature type="signal peptide" evidence="1">
    <location>
        <begin position="1"/>
        <end position="23"/>
    </location>
</feature>
<protein>
    <recommendedName>
        <fullName evidence="4">EF-hand domain-containing protein</fullName>
    </recommendedName>
</protein>
<dbReference type="EMBL" id="JAAVNE010000021">
    <property type="protein sequence ID" value="NKC32012.1"/>
    <property type="molecule type" value="Genomic_DNA"/>
</dbReference>
<reference evidence="2 3" key="1">
    <citation type="submission" date="2020-03" db="EMBL/GenBank/DDBJ databases">
        <title>Roseomonas selenitidurans sp. nov. isolated from urban soil.</title>
        <authorList>
            <person name="Liu H."/>
        </authorList>
    </citation>
    <scope>NUCLEOTIDE SEQUENCE [LARGE SCALE GENOMIC DNA]</scope>
    <source>
        <strain evidence="2 3">BU-1</strain>
    </source>
</reference>
<organism evidence="2 3">
    <name type="scientific">Falsiroseomonas selenitidurans</name>
    <dbReference type="NCBI Taxonomy" id="2716335"/>
    <lineage>
        <taxon>Bacteria</taxon>
        <taxon>Pseudomonadati</taxon>
        <taxon>Pseudomonadota</taxon>
        <taxon>Alphaproteobacteria</taxon>
        <taxon>Acetobacterales</taxon>
        <taxon>Roseomonadaceae</taxon>
        <taxon>Falsiroseomonas</taxon>
    </lineage>
</organism>
<proteinExistence type="predicted"/>
<dbReference type="PROSITE" id="PS00018">
    <property type="entry name" value="EF_HAND_1"/>
    <property type="match status" value="2"/>
</dbReference>
<evidence type="ECO:0000313" key="2">
    <source>
        <dbReference type="EMBL" id="NKC32012.1"/>
    </source>
</evidence>
<comment type="caution">
    <text evidence="2">The sequence shown here is derived from an EMBL/GenBank/DDBJ whole genome shotgun (WGS) entry which is preliminary data.</text>
</comment>
<accession>A0ABX1E4A3</accession>
<evidence type="ECO:0000256" key="1">
    <source>
        <dbReference type="SAM" id="SignalP"/>
    </source>
</evidence>
<evidence type="ECO:0000313" key="3">
    <source>
        <dbReference type="Proteomes" id="UP000787635"/>
    </source>
</evidence>
<name>A0ABX1E4A3_9PROT</name>
<dbReference type="Proteomes" id="UP000787635">
    <property type="component" value="Unassembled WGS sequence"/>
</dbReference>
<dbReference type="InterPro" id="IPR018247">
    <property type="entry name" value="EF_Hand_1_Ca_BS"/>
</dbReference>
<gene>
    <name evidence="2" type="ORF">HEQ75_14195</name>
</gene>
<keyword evidence="3" id="KW-1185">Reference proteome</keyword>
<sequence length="284" mass="28509">MSRFRMRIAAALLLAAGTWPALAQSSQPGVPEALRGAWFAGGCADPEAMLAVTARAAARLETGGPSRLFRFRATAEHGAWTLGTAGGAEAPRLLLRAADAGLETAEPDAKLRDDRLPGDSMVTAWQRCPAPPVALAALHGEGVAFLAALEHLEAGCGSGTPGACAAAIVAQADVSGDNALSPAELARLARGAAWVAAVQEGATAEVVGGVAGIGTLGGILSARLLLESLDYDGDGRLSPAELAQDRVGFATAAGTTAGSPLRMDGVSEGAAALRALMEGLATLR</sequence>
<keyword evidence="1" id="KW-0732">Signal</keyword>
<feature type="chain" id="PRO_5046875834" description="EF-hand domain-containing protein" evidence="1">
    <location>
        <begin position="24"/>
        <end position="284"/>
    </location>
</feature>